<dbReference type="GO" id="GO:0005737">
    <property type="term" value="C:cytoplasm"/>
    <property type="evidence" value="ECO:0007669"/>
    <property type="project" value="TreeGrafter"/>
</dbReference>
<protein>
    <submittedName>
        <fullName evidence="4">Protein OSCP1</fullName>
    </submittedName>
</protein>
<evidence type="ECO:0000313" key="4">
    <source>
        <dbReference type="WBParaSite" id="BPAG_0000929201-mRNA-1"/>
    </source>
</evidence>
<proteinExistence type="predicted"/>
<evidence type="ECO:0000313" key="2">
    <source>
        <dbReference type="EMBL" id="VDN90440.1"/>
    </source>
</evidence>
<evidence type="ECO:0000313" key="3">
    <source>
        <dbReference type="Proteomes" id="UP000278627"/>
    </source>
</evidence>
<keyword evidence="3" id="KW-1185">Reference proteome</keyword>
<dbReference type="PANTHER" id="PTHR21439">
    <property type="entry name" value="OXIDORED-NITRO DOMAIN-CONTAINING PROTEIN"/>
    <property type="match status" value="1"/>
</dbReference>
<reference evidence="2 3" key="2">
    <citation type="submission" date="2018-11" db="EMBL/GenBank/DDBJ databases">
        <authorList>
            <consortium name="Pathogen Informatics"/>
        </authorList>
    </citation>
    <scope>NUCLEOTIDE SEQUENCE [LARGE SCALE GENOMIC DNA]</scope>
</reference>
<dbReference type="STRING" id="6280.A0A0N4TLL9"/>
<dbReference type="EMBL" id="UZAD01013150">
    <property type="protein sequence ID" value="VDN90440.1"/>
    <property type="molecule type" value="Genomic_DNA"/>
</dbReference>
<name>A0A0N4TLL9_BRUPA</name>
<sequence>MDKLYALMTMTYKYQLQLCNGPENILFITLNHFDCVRQILRDDQKLNQFLDVAHRMVILTYHKIALWEQAMIRSCLLNFFQDLRVNISLFVRENKQTDDGRFILFPETNYQLPYNGKPPGMIKYFDSDGKTFSESFITDDNVISYKPCITKGSIELNMNDRGTTLGCNMYVSPETLQVKNDGIIMKSENPLPDDELQLLSALIISPQQNQQKGFELSLFTDEMEEQTFLQECNKTITTITHIDARKHRKTITAAIADLKMEIPEKESKKGEEMLNLLDEAANRSDISARNSTKQIVSSSK</sequence>
<accession>A0A0N4TLL9</accession>
<dbReference type="PANTHER" id="PTHR21439:SF0">
    <property type="entry name" value="PROTEIN OSCP1"/>
    <property type="match status" value="1"/>
</dbReference>
<reference evidence="4" key="1">
    <citation type="submission" date="2017-02" db="UniProtKB">
        <authorList>
            <consortium name="WormBaseParasite"/>
        </authorList>
    </citation>
    <scope>IDENTIFICATION</scope>
</reference>
<dbReference type="WBParaSite" id="BPAG_0000929201-mRNA-1">
    <property type="protein sequence ID" value="BPAG_0000929201-mRNA-1"/>
    <property type="gene ID" value="BPAG_0000929201"/>
</dbReference>
<dbReference type="InterPro" id="IPR019332">
    <property type="entry name" value="OSCP1"/>
</dbReference>
<dbReference type="Proteomes" id="UP000278627">
    <property type="component" value="Unassembled WGS sequence"/>
</dbReference>
<evidence type="ECO:0000256" key="1">
    <source>
        <dbReference type="SAM" id="MobiDB-lite"/>
    </source>
</evidence>
<dbReference type="Pfam" id="PF10188">
    <property type="entry name" value="Oscp1"/>
    <property type="match status" value="1"/>
</dbReference>
<gene>
    <name evidence="2" type="ORF">BPAG_LOCUS9254</name>
</gene>
<feature type="region of interest" description="Disordered" evidence="1">
    <location>
        <begin position="281"/>
        <end position="300"/>
    </location>
</feature>
<dbReference type="GO" id="GO:0005886">
    <property type="term" value="C:plasma membrane"/>
    <property type="evidence" value="ECO:0007669"/>
    <property type="project" value="TreeGrafter"/>
</dbReference>
<organism evidence="4">
    <name type="scientific">Brugia pahangi</name>
    <name type="common">Filarial nematode worm</name>
    <dbReference type="NCBI Taxonomy" id="6280"/>
    <lineage>
        <taxon>Eukaryota</taxon>
        <taxon>Metazoa</taxon>
        <taxon>Ecdysozoa</taxon>
        <taxon>Nematoda</taxon>
        <taxon>Chromadorea</taxon>
        <taxon>Rhabditida</taxon>
        <taxon>Spirurina</taxon>
        <taxon>Spiruromorpha</taxon>
        <taxon>Filarioidea</taxon>
        <taxon>Onchocercidae</taxon>
        <taxon>Brugia</taxon>
    </lineage>
</organism>
<feature type="compositionally biased region" description="Polar residues" evidence="1">
    <location>
        <begin position="284"/>
        <end position="300"/>
    </location>
</feature>
<dbReference type="AlphaFoldDB" id="A0A0N4TLL9"/>